<dbReference type="EMBL" id="JTDN01000004">
    <property type="protein sequence ID" value="KHL24149.1"/>
    <property type="molecule type" value="Genomic_DNA"/>
</dbReference>
<evidence type="ECO:0000313" key="2">
    <source>
        <dbReference type="EMBL" id="KHL24149.1"/>
    </source>
</evidence>
<evidence type="ECO:0000313" key="3">
    <source>
        <dbReference type="Proteomes" id="UP000030988"/>
    </source>
</evidence>
<proteinExistence type="predicted"/>
<name>A0A0B2BW13_9SPHN</name>
<keyword evidence="1" id="KW-0732">Signal</keyword>
<organism evidence="2 3">
    <name type="scientific">Croceibacterium mercuriale</name>
    <dbReference type="NCBI Taxonomy" id="1572751"/>
    <lineage>
        <taxon>Bacteria</taxon>
        <taxon>Pseudomonadati</taxon>
        <taxon>Pseudomonadota</taxon>
        <taxon>Alphaproteobacteria</taxon>
        <taxon>Sphingomonadales</taxon>
        <taxon>Erythrobacteraceae</taxon>
        <taxon>Croceibacterium</taxon>
    </lineage>
</organism>
<keyword evidence="3" id="KW-1185">Reference proteome</keyword>
<evidence type="ECO:0000256" key="1">
    <source>
        <dbReference type="SAM" id="SignalP"/>
    </source>
</evidence>
<dbReference type="STRING" id="1572751.PK98_15370"/>
<comment type="caution">
    <text evidence="2">The sequence shown here is derived from an EMBL/GenBank/DDBJ whole genome shotgun (WGS) entry which is preliminary data.</text>
</comment>
<protein>
    <recommendedName>
        <fullName evidence="4">DUF4142 domain-containing protein</fullName>
    </recommendedName>
</protein>
<feature type="signal peptide" evidence="1">
    <location>
        <begin position="1"/>
        <end position="25"/>
    </location>
</feature>
<evidence type="ECO:0008006" key="4">
    <source>
        <dbReference type="Google" id="ProtNLM"/>
    </source>
</evidence>
<dbReference type="AlphaFoldDB" id="A0A0B2BW13"/>
<reference evidence="2 3" key="1">
    <citation type="submission" date="2014-11" db="EMBL/GenBank/DDBJ databases">
        <title>Draft genome sequence of Kirrobacter mercurialis.</title>
        <authorList>
            <person name="Coil D.A."/>
            <person name="Eisen J.A."/>
        </authorList>
    </citation>
    <scope>NUCLEOTIDE SEQUENCE [LARGE SCALE GENOMIC DNA]</scope>
    <source>
        <strain evidence="2 3">Coronado</strain>
    </source>
</reference>
<feature type="chain" id="PRO_5002071491" description="DUF4142 domain-containing protein" evidence="1">
    <location>
        <begin position="26"/>
        <end position="224"/>
    </location>
</feature>
<accession>A0A0B2BW13</accession>
<sequence length="224" mass="22684">MKKFASVIVAAAVLVTATAPVPAAAQFGGLARRVLGGGAAAGVSNADGEAFLTDAARSTKNIMISALVLSQMLENHGDLAGARIKIEQLQGAQTVGELDAHKATLASSLEVLNSREDVGAELTAAYEAGNDQQKQLMAVALGNLAIGVARNVMLAERAPGMVEGIGGNPQLLTRIGQFRSAASLLGMQATGLGKIGGALPGLLRTVKVELPADAATSEPQPIVL</sequence>
<dbReference type="OrthoDB" id="7596296at2"/>
<dbReference type="RefSeq" id="WP_039097947.1">
    <property type="nucleotide sequence ID" value="NZ_JTDN01000004.1"/>
</dbReference>
<dbReference type="Proteomes" id="UP000030988">
    <property type="component" value="Unassembled WGS sequence"/>
</dbReference>
<gene>
    <name evidence="2" type="ORF">PK98_15370</name>
</gene>